<evidence type="ECO:0000313" key="1">
    <source>
        <dbReference type="EMBL" id="GIE17512.1"/>
    </source>
</evidence>
<organism evidence="1 2">
    <name type="scientific">Winogradskya humida</name>
    <dbReference type="NCBI Taxonomy" id="113566"/>
    <lineage>
        <taxon>Bacteria</taxon>
        <taxon>Bacillati</taxon>
        <taxon>Actinomycetota</taxon>
        <taxon>Actinomycetes</taxon>
        <taxon>Micromonosporales</taxon>
        <taxon>Micromonosporaceae</taxon>
        <taxon>Winogradskya</taxon>
    </lineage>
</organism>
<comment type="caution">
    <text evidence="1">The sequence shown here is derived from an EMBL/GenBank/DDBJ whole genome shotgun (WGS) entry which is preliminary data.</text>
</comment>
<keyword evidence="2" id="KW-1185">Reference proteome</keyword>
<sequence>MIVFDCNIYLDAARLFDEPFAWSKVQAVLADLAHGKFPHPRNPALDSLQAIDYARFGNFGANELEVWTSTHIDKTVRSMAAQAAIPDQPGDFSGLGWSSPAAEGIVHNLIHELVFESGGGIVEGYRPDGNPPLDHEDGMIYGACRVLAGDDPLANVYCVTRDRGFLAAYEKGMLDGHSRVMTPGKFTESGMKALRINALKRIPKPRG</sequence>
<protein>
    <recommendedName>
        <fullName evidence="3">PIN domain-containing protein</fullName>
    </recommendedName>
</protein>
<proteinExistence type="predicted"/>
<name>A0ABQ3ZGY8_9ACTN</name>
<reference evidence="1 2" key="1">
    <citation type="submission" date="2021-01" db="EMBL/GenBank/DDBJ databases">
        <title>Whole genome shotgun sequence of Actinoplanes humidus NBRC 14915.</title>
        <authorList>
            <person name="Komaki H."/>
            <person name="Tamura T."/>
        </authorList>
    </citation>
    <scope>NUCLEOTIDE SEQUENCE [LARGE SCALE GENOMIC DNA]</scope>
    <source>
        <strain evidence="1 2">NBRC 14915</strain>
    </source>
</reference>
<accession>A0ABQ3ZGY8</accession>
<evidence type="ECO:0000313" key="2">
    <source>
        <dbReference type="Proteomes" id="UP000603200"/>
    </source>
</evidence>
<evidence type="ECO:0008006" key="3">
    <source>
        <dbReference type="Google" id="ProtNLM"/>
    </source>
</evidence>
<dbReference type="EMBL" id="BOMN01000010">
    <property type="protein sequence ID" value="GIE17512.1"/>
    <property type="molecule type" value="Genomic_DNA"/>
</dbReference>
<gene>
    <name evidence="1" type="ORF">Ahu01nite_006140</name>
</gene>
<dbReference type="Proteomes" id="UP000603200">
    <property type="component" value="Unassembled WGS sequence"/>
</dbReference>
<dbReference type="RefSeq" id="WP_203834796.1">
    <property type="nucleotide sequence ID" value="NZ_BAAATV010000001.1"/>
</dbReference>